<feature type="domain" description="Mechanosensitive ion channel MscS" evidence="12">
    <location>
        <begin position="597"/>
        <end position="653"/>
    </location>
</feature>
<feature type="compositionally biased region" description="Polar residues" evidence="10">
    <location>
        <begin position="127"/>
        <end position="148"/>
    </location>
</feature>
<sequence length="776" mass="87980">MESGREAARKKGNSENEVVVTISSSEESTDAKASAATEDGFKSFSKDSQASIELERLKSRVQVTPKTTPPSPDTPRSPSASKPPKVPTESVVRRRSLGRSAYSIPKSRLLEPSCPIETSVEEKTRLLPSSSPKTNRASPIHSLTATSPRDNDKTAPVTPQTPGGEDEEEEEEEEEDEEVYKTSYLPETEKKSKKLRFVVWIQWIAFVCIMGCLIASLTIDRLLHTMIWSLEIWKWSVLVLVIFCGRLVTEWCINIVVFMIEKNYLFRQKVLYFVFGLKKSVLVFIWLGLILLAWSLLINTGVKRSRKTTRILNYVTRALASCLIGAALWLAKALLIKIHASSFHVTRFFDRIQESLFHQYVLQTLSKPPSMETTEMVGRGNSAQLSFRSEMKQKGGKKEEVVDVGKLHKIDQEKVSAWTMKGLIDVIRGSRLTTISNVLDDSVDGEGGEHKDKEIANEREARTTAVQIFENVAKSDPKYIHEKDLWCFMKKQDADNLLPLFEGASETRKIKRSSFKKWVVNVYHERKSLAFSLNDAKTAIEELNKIASGITLIVIIILWLLLMGLVTTKVLVLISSQLLLAAFMFGNTCKTIFEAMIFVFVMHPFDVGDRCVIDGVQMTVEEMNILTTIFLRYDNEKIFYPNSVLATKPISNFYRSPEMGGDSVEFAVDFSTSMETIAALKDGIKTYLESKPQHWRPVHSVLVKDIVHVNQMNMALYVTHTINFQNYGDKNSRRSELVIELKKIFEELNIKYHLLPQEVHLRSVDSAPPLFPTTMR</sequence>
<evidence type="ECO:0000313" key="13">
    <source>
        <dbReference type="EMBL" id="KAJ9687985.1"/>
    </source>
</evidence>
<dbReference type="SUPFAM" id="SSF50182">
    <property type="entry name" value="Sm-like ribonucleoproteins"/>
    <property type="match status" value="1"/>
</dbReference>
<feature type="transmembrane region" description="Helical" evidence="11">
    <location>
        <begin position="197"/>
        <end position="217"/>
    </location>
</feature>
<evidence type="ECO:0000256" key="1">
    <source>
        <dbReference type="ARBA" id="ARBA00004141"/>
    </source>
</evidence>
<evidence type="ECO:0000256" key="7">
    <source>
        <dbReference type="ARBA" id="ARBA00023136"/>
    </source>
</evidence>
<feature type="transmembrane region" description="Helical" evidence="11">
    <location>
        <begin position="314"/>
        <end position="335"/>
    </location>
</feature>
<feature type="transmembrane region" description="Helical" evidence="11">
    <location>
        <begin position="237"/>
        <end position="260"/>
    </location>
</feature>
<feature type="transmembrane region" description="Helical" evidence="11">
    <location>
        <begin position="578"/>
        <end position="601"/>
    </location>
</feature>
<dbReference type="GO" id="GO:0005886">
    <property type="term" value="C:plasma membrane"/>
    <property type="evidence" value="ECO:0007669"/>
    <property type="project" value="UniProtKB-UniRule"/>
</dbReference>
<name>A0AA39DLJ3_VITRO</name>
<feature type="transmembrane region" description="Helical" evidence="11">
    <location>
        <begin position="546"/>
        <end position="566"/>
    </location>
</feature>
<keyword evidence="7 9" id="KW-0472">Membrane</keyword>
<dbReference type="Proteomes" id="UP001168098">
    <property type="component" value="Unassembled WGS sequence"/>
</dbReference>
<reference evidence="13 14" key="1">
    <citation type="journal article" date="2023" name="BMC Biotechnol.">
        <title>Vitis rotundifolia cv Carlos genome sequencing.</title>
        <authorList>
            <person name="Huff M."/>
            <person name="Hulse-Kemp A."/>
            <person name="Scheffler B."/>
            <person name="Youngblood R."/>
            <person name="Simpson S."/>
            <person name="Babiker E."/>
            <person name="Staton M."/>
        </authorList>
    </citation>
    <scope>NUCLEOTIDE SEQUENCE [LARGE SCALE GENOMIC DNA]</scope>
    <source>
        <tissue evidence="13">Leaf</tissue>
    </source>
</reference>
<feature type="region of interest" description="Disordered" evidence="10">
    <location>
        <begin position="1"/>
        <end position="183"/>
    </location>
</feature>
<feature type="transmembrane region" description="Helical" evidence="11">
    <location>
        <begin position="281"/>
        <end position="302"/>
    </location>
</feature>
<organism evidence="13 14">
    <name type="scientific">Vitis rotundifolia</name>
    <name type="common">Muscadine grape</name>
    <dbReference type="NCBI Taxonomy" id="103349"/>
    <lineage>
        <taxon>Eukaryota</taxon>
        <taxon>Viridiplantae</taxon>
        <taxon>Streptophyta</taxon>
        <taxon>Embryophyta</taxon>
        <taxon>Tracheophyta</taxon>
        <taxon>Spermatophyta</taxon>
        <taxon>Magnoliopsida</taxon>
        <taxon>eudicotyledons</taxon>
        <taxon>Gunneridae</taxon>
        <taxon>Pentapetalae</taxon>
        <taxon>rosids</taxon>
        <taxon>Vitales</taxon>
        <taxon>Vitaceae</taxon>
        <taxon>Viteae</taxon>
        <taxon>Vitis</taxon>
    </lineage>
</organism>
<evidence type="ECO:0000313" key="14">
    <source>
        <dbReference type="Proteomes" id="UP001168098"/>
    </source>
</evidence>
<feature type="compositionally biased region" description="Basic and acidic residues" evidence="10">
    <location>
        <begin position="1"/>
        <end position="14"/>
    </location>
</feature>
<comment type="subcellular location">
    <subcellularLocation>
        <location evidence="1">Membrane</location>
        <topology evidence="1">Multi-pass membrane protein</topology>
    </subcellularLocation>
</comment>
<dbReference type="GO" id="GO:0006820">
    <property type="term" value="P:monoatomic anion transport"/>
    <property type="evidence" value="ECO:0007669"/>
    <property type="project" value="TreeGrafter"/>
</dbReference>
<dbReference type="Pfam" id="PF00924">
    <property type="entry name" value="MS_channel_2nd"/>
    <property type="match status" value="1"/>
</dbReference>
<dbReference type="FunFam" id="2.30.30.60:FF:000003">
    <property type="entry name" value="Predicted mechanosensitive ion channel"/>
    <property type="match status" value="1"/>
</dbReference>
<dbReference type="InterPro" id="IPR016688">
    <property type="entry name" value="MscS-like_plants/fungi"/>
</dbReference>
<dbReference type="InterPro" id="IPR023408">
    <property type="entry name" value="MscS_beta-dom_sf"/>
</dbReference>
<protein>
    <recommendedName>
        <fullName evidence="9">Mechanosensitive ion channel protein</fullName>
    </recommendedName>
</protein>
<evidence type="ECO:0000256" key="11">
    <source>
        <dbReference type="SAM" id="Phobius"/>
    </source>
</evidence>
<dbReference type="PANTHER" id="PTHR31618">
    <property type="entry name" value="MECHANOSENSITIVE ION CHANNEL PROTEIN 5"/>
    <property type="match status" value="1"/>
</dbReference>
<keyword evidence="14" id="KW-1185">Reference proteome</keyword>
<accession>A0AA39DLJ3</accession>
<keyword evidence="8" id="KW-0407">Ion channel</keyword>
<feature type="compositionally biased region" description="Acidic residues" evidence="10">
    <location>
        <begin position="164"/>
        <end position="178"/>
    </location>
</feature>
<evidence type="ECO:0000256" key="8">
    <source>
        <dbReference type="ARBA" id="ARBA00023303"/>
    </source>
</evidence>
<dbReference type="PANTHER" id="PTHR31618:SF7">
    <property type="entry name" value="MECHANOSENSITIVE ION CHANNEL PROTEIN"/>
    <property type="match status" value="1"/>
</dbReference>
<feature type="compositionally biased region" description="Low complexity" evidence="10">
    <location>
        <begin position="15"/>
        <end position="26"/>
    </location>
</feature>
<dbReference type="InterPro" id="IPR006685">
    <property type="entry name" value="MscS_channel_2nd"/>
</dbReference>
<keyword evidence="6" id="KW-0406">Ion transport</keyword>
<evidence type="ECO:0000256" key="5">
    <source>
        <dbReference type="ARBA" id="ARBA00022989"/>
    </source>
</evidence>
<dbReference type="Gene3D" id="2.30.30.60">
    <property type="match status" value="1"/>
</dbReference>
<dbReference type="GO" id="GO:0050982">
    <property type="term" value="P:detection of mechanical stimulus"/>
    <property type="evidence" value="ECO:0007669"/>
    <property type="project" value="UniProtKB-ARBA"/>
</dbReference>
<dbReference type="AlphaFoldDB" id="A0AA39DLJ3"/>
<comment type="similarity">
    <text evidence="2 9">Belongs to the MscS (TC 1.A.23) family.</text>
</comment>
<evidence type="ECO:0000256" key="6">
    <source>
        <dbReference type="ARBA" id="ARBA00023065"/>
    </source>
</evidence>
<gene>
    <name evidence="13" type="ORF">PVL29_013956</name>
</gene>
<dbReference type="InterPro" id="IPR010920">
    <property type="entry name" value="LSM_dom_sf"/>
</dbReference>
<evidence type="ECO:0000256" key="9">
    <source>
        <dbReference type="PIRNR" id="PIRNR017209"/>
    </source>
</evidence>
<dbReference type="GO" id="GO:0008381">
    <property type="term" value="F:mechanosensitive monoatomic ion channel activity"/>
    <property type="evidence" value="ECO:0007669"/>
    <property type="project" value="TreeGrafter"/>
</dbReference>
<evidence type="ECO:0000256" key="4">
    <source>
        <dbReference type="ARBA" id="ARBA00022692"/>
    </source>
</evidence>
<dbReference type="PIRSF" id="PIRSF017209">
    <property type="entry name" value="Memb_At2g17000_prd"/>
    <property type="match status" value="1"/>
</dbReference>
<keyword evidence="3" id="KW-0813">Transport</keyword>
<evidence type="ECO:0000259" key="12">
    <source>
        <dbReference type="Pfam" id="PF00924"/>
    </source>
</evidence>
<evidence type="ECO:0000256" key="10">
    <source>
        <dbReference type="SAM" id="MobiDB-lite"/>
    </source>
</evidence>
<dbReference type="EMBL" id="JARBHA010000011">
    <property type="protein sequence ID" value="KAJ9687985.1"/>
    <property type="molecule type" value="Genomic_DNA"/>
</dbReference>
<evidence type="ECO:0000256" key="2">
    <source>
        <dbReference type="ARBA" id="ARBA00008017"/>
    </source>
</evidence>
<evidence type="ECO:0000256" key="3">
    <source>
        <dbReference type="ARBA" id="ARBA00022448"/>
    </source>
</evidence>
<keyword evidence="4 11" id="KW-0812">Transmembrane</keyword>
<comment type="caution">
    <text evidence="13">The sequence shown here is derived from an EMBL/GenBank/DDBJ whole genome shotgun (WGS) entry which is preliminary data.</text>
</comment>
<keyword evidence="5 11" id="KW-1133">Transmembrane helix</keyword>
<proteinExistence type="inferred from homology"/>